<keyword evidence="2" id="KW-1185">Reference proteome</keyword>
<evidence type="ECO:0000313" key="1">
    <source>
        <dbReference type="EMBL" id="GAT32150.1"/>
    </source>
</evidence>
<accession>A0A146G3B4</accession>
<dbReference type="Proteomes" id="UP000076023">
    <property type="component" value="Unassembled WGS sequence"/>
</dbReference>
<reference evidence="2" key="1">
    <citation type="journal article" date="2017" name="Genome Announc.">
        <title>Draft Genome Sequence of Terrimicrobium sacchariphilum NM-5T, a Facultative Anaerobic Soil Bacterium of the Class Spartobacteria.</title>
        <authorList>
            <person name="Qiu Y.L."/>
            <person name="Tourlousse D.M."/>
            <person name="Matsuura N."/>
            <person name="Ohashi A."/>
            <person name="Sekiguchi Y."/>
        </authorList>
    </citation>
    <scope>NUCLEOTIDE SEQUENCE [LARGE SCALE GENOMIC DNA]</scope>
    <source>
        <strain evidence="2">NM-5</strain>
    </source>
</reference>
<dbReference type="STRING" id="690879.TSACC_2547"/>
<dbReference type="EMBL" id="BDCO01000002">
    <property type="protein sequence ID" value="GAT32150.1"/>
    <property type="molecule type" value="Genomic_DNA"/>
</dbReference>
<sequence length="71" mass="7231">MEPLGELILGPVKIEGKGVSAVSPPFTNLEFQAPKVIGFPDGIGSEKIKYLGLGAGLSASGGFVGDVFIGR</sequence>
<dbReference type="AlphaFoldDB" id="A0A146G3B4"/>
<protein>
    <submittedName>
        <fullName evidence="1">Uncharacterized protein</fullName>
    </submittedName>
</protein>
<proteinExistence type="predicted"/>
<dbReference type="InParanoid" id="A0A146G3B4"/>
<name>A0A146G3B4_TERSA</name>
<organism evidence="1 2">
    <name type="scientific">Terrimicrobium sacchariphilum</name>
    <dbReference type="NCBI Taxonomy" id="690879"/>
    <lineage>
        <taxon>Bacteria</taxon>
        <taxon>Pseudomonadati</taxon>
        <taxon>Verrucomicrobiota</taxon>
        <taxon>Terrimicrobiia</taxon>
        <taxon>Terrimicrobiales</taxon>
        <taxon>Terrimicrobiaceae</taxon>
        <taxon>Terrimicrobium</taxon>
    </lineage>
</organism>
<evidence type="ECO:0000313" key="2">
    <source>
        <dbReference type="Proteomes" id="UP000076023"/>
    </source>
</evidence>
<comment type="caution">
    <text evidence="1">The sequence shown here is derived from an EMBL/GenBank/DDBJ whole genome shotgun (WGS) entry which is preliminary data.</text>
</comment>
<gene>
    <name evidence="1" type="ORF">TSACC_2547</name>
</gene>